<organism evidence="2 3">
    <name type="scientific">Aspergillus luchuensis (strain CBS 106.47)</name>
    <dbReference type="NCBI Taxonomy" id="1137211"/>
    <lineage>
        <taxon>Eukaryota</taxon>
        <taxon>Fungi</taxon>
        <taxon>Dikarya</taxon>
        <taxon>Ascomycota</taxon>
        <taxon>Pezizomycotina</taxon>
        <taxon>Eurotiomycetes</taxon>
        <taxon>Eurotiomycetidae</taxon>
        <taxon>Eurotiales</taxon>
        <taxon>Aspergillaceae</taxon>
        <taxon>Aspergillus</taxon>
        <taxon>Aspergillus subgen. Circumdati</taxon>
    </lineage>
</organism>
<feature type="compositionally biased region" description="Basic and acidic residues" evidence="1">
    <location>
        <begin position="12"/>
        <end position="24"/>
    </location>
</feature>
<evidence type="ECO:0000313" key="3">
    <source>
        <dbReference type="Proteomes" id="UP000184063"/>
    </source>
</evidence>
<sequence length="301" mass="33610">MCSEATRISSHTHRDEAHPTRSERVSGTMIDRFCTDGETPPRPRNSFPWAQLLSRVPAECAQAYVATNYMQHGPIFIIVIGGYEAGHMVKHHIDRRNYQQSASDWISLSTRTEWLVPPRLTISVRPDSHLSHGVDYHHPGLSIWMLGGVDIIPAVGTGLINVIIMPRSLTLLIPRVIGNLRRIVLRADREAVIAASNRYLTLQLSISAPSDIDLASRHVKLDALHDTNPLAREPLNYRQLIAASTPECLPVLATAIVKMSDSSRSSLEYGVYLSSTWHLTHIVMEYYTYSRTKIASQAACV</sequence>
<protein>
    <submittedName>
        <fullName evidence="2">Uncharacterized protein</fullName>
    </submittedName>
</protein>
<dbReference type="VEuPathDB" id="FungiDB:ASPFODRAFT_81061"/>
<proteinExistence type="predicted"/>
<dbReference type="AlphaFoldDB" id="A0A1M3TIG5"/>
<reference evidence="3" key="1">
    <citation type="journal article" date="2017" name="Genome Biol.">
        <title>Comparative genomics reveals high biological diversity and specific adaptations in the industrially and medically important fungal genus Aspergillus.</title>
        <authorList>
            <person name="de Vries R.P."/>
            <person name="Riley R."/>
            <person name="Wiebenga A."/>
            <person name="Aguilar-Osorio G."/>
            <person name="Amillis S."/>
            <person name="Uchima C.A."/>
            <person name="Anderluh G."/>
            <person name="Asadollahi M."/>
            <person name="Askin M."/>
            <person name="Barry K."/>
            <person name="Battaglia E."/>
            <person name="Bayram O."/>
            <person name="Benocci T."/>
            <person name="Braus-Stromeyer S.A."/>
            <person name="Caldana C."/>
            <person name="Canovas D."/>
            <person name="Cerqueira G.C."/>
            <person name="Chen F."/>
            <person name="Chen W."/>
            <person name="Choi C."/>
            <person name="Clum A."/>
            <person name="Dos Santos R.A."/>
            <person name="Damasio A.R."/>
            <person name="Diallinas G."/>
            <person name="Emri T."/>
            <person name="Fekete E."/>
            <person name="Flipphi M."/>
            <person name="Freyberg S."/>
            <person name="Gallo A."/>
            <person name="Gournas C."/>
            <person name="Habgood R."/>
            <person name="Hainaut M."/>
            <person name="Harispe M.L."/>
            <person name="Henrissat B."/>
            <person name="Hilden K.S."/>
            <person name="Hope R."/>
            <person name="Hossain A."/>
            <person name="Karabika E."/>
            <person name="Karaffa L."/>
            <person name="Karanyi Z."/>
            <person name="Krasevec N."/>
            <person name="Kuo A."/>
            <person name="Kusch H."/>
            <person name="LaButti K."/>
            <person name="Lagendijk E.L."/>
            <person name="Lapidus A."/>
            <person name="Levasseur A."/>
            <person name="Lindquist E."/>
            <person name="Lipzen A."/>
            <person name="Logrieco A.F."/>
            <person name="MacCabe A."/>
            <person name="Maekelae M.R."/>
            <person name="Malavazi I."/>
            <person name="Melin P."/>
            <person name="Meyer V."/>
            <person name="Mielnichuk N."/>
            <person name="Miskei M."/>
            <person name="Molnar A.P."/>
            <person name="Mule G."/>
            <person name="Ngan C.Y."/>
            <person name="Orejas M."/>
            <person name="Orosz E."/>
            <person name="Ouedraogo J.P."/>
            <person name="Overkamp K.M."/>
            <person name="Park H.-S."/>
            <person name="Perrone G."/>
            <person name="Piumi F."/>
            <person name="Punt P.J."/>
            <person name="Ram A.F."/>
            <person name="Ramon A."/>
            <person name="Rauscher S."/>
            <person name="Record E."/>
            <person name="Riano-Pachon D.M."/>
            <person name="Robert V."/>
            <person name="Roehrig J."/>
            <person name="Ruller R."/>
            <person name="Salamov A."/>
            <person name="Salih N.S."/>
            <person name="Samson R.A."/>
            <person name="Sandor E."/>
            <person name="Sanguinetti M."/>
            <person name="Schuetze T."/>
            <person name="Sepcic K."/>
            <person name="Shelest E."/>
            <person name="Sherlock G."/>
            <person name="Sophianopoulou V."/>
            <person name="Squina F.M."/>
            <person name="Sun H."/>
            <person name="Susca A."/>
            <person name="Todd R.B."/>
            <person name="Tsang A."/>
            <person name="Unkles S.E."/>
            <person name="van de Wiele N."/>
            <person name="van Rossen-Uffink D."/>
            <person name="Oliveira J.V."/>
            <person name="Vesth T.C."/>
            <person name="Visser J."/>
            <person name="Yu J.-H."/>
            <person name="Zhou M."/>
            <person name="Andersen M.R."/>
            <person name="Archer D.B."/>
            <person name="Baker S.E."/>
            <person name="Benoit I."/>
            <person name="Brakhage A.A."/>
            <person name="Braus G.H."/>
            <person name="Fischer R."/>
            <person name="Frisvad J.C."/>
            <person name="Goldman G.H."/>
            <person name="Houbraken J."/>
            <person name="Oakley B."/>
            <person name="Pocsi I."/>
            <person name="Scazzocchio C."/>
            <person name="Seiboth B."/>
            <person name="vanKuyk P.A."/>
            <person name="Wortman J."/>
            <person name="Dyer P.S."/>
            <person name="Grigoriev I.V."/>
        </authorList>
    </citation>
    <scope>NUCLEOTIDE SEQUENCE [LARGE SCALE GENOMIC DNA]</scope>
    <source>
        <strain evidence="3">CBS 106.47</strain>
    </source>
</reference>
<evidence type="ECO:0000256" key="1">
    <source>
        <dbReference type="SAM" id="MobiDB-lite"/>
    </source>
</evidence>
<feature type="region of interest" description="Disordered" evidence="1">
    <location>
        <begin position="1"/>
        <end position="42"/>
    </location>
</feature>
<dbReference type="EMBL" id="KV878241">
    <property type="protein sequence ID" value="OJZ86560.1"/>
    <property type="molecule type" value="Genomic_DNA"/>
</dbReference>
<accession>A0A1M3TIG5</accession>
<evidence type="ECO:0000313" key="2">
    <source>
        <dbReference type="EMBL" id="OJZ86560.1"/>
    </source>
</evidence>
<dbReference type="Proteomes" id="UP000184063">
    <property type="component" value="Unassembled WGS sequence"/>
</dbReference>
<name>A0A1M3TIG5_ASPLC</name>
<gene>
    <name evidence="2" type="ORF">ASPFODRAFT_81061</name>
</gene>